<feature type="domain" description="F-box associated beta-propeller type 1" evidence="1">
    <location>
        <begin position="42"/>
        <end position="250"/>
    </location>
</feature>
<dbReference type="Pfam" id="PF07734">
    <property type="entry name" value="FBA_1"/>
    <property type="match status" value="1"/>
</dbReference>
<evidence type="ECO:0000259" key="1">
    <source>
        <dbReference type="Pfam" id="PF07734"/>
    </source>
</evidence>
<organism evidence="2 3">
    <name type="scientific">Nicotiana attenuata</name>
    <name type="common">Coyote tobacco</name>
    <dbReference type="NCBI Taxonomy" id="49451"/>
    <lineage>
        <taxon>Eukaryota</taxon>
        <taxon>Viridiplantae</taxon>
        <taxon>Streptophyta</taxon>
        <taxon>Embryophyta</taxon>
        <taxon>Tracheophyta</taxon>
        <taxon>Spermatophyta</taxon>
        <taxon>Magnoliopsida</taxon>
        <taxon>eudicotyledons</taxon>
        <taxon>Gunneridae</taxon>
        <taxon>Pentapetalae</taxon>
        <taxon>asterids</taxon>
        <taxon>lamiids</taxon>
        <taxon>Solanales</taxon>
        <taxon>Solanaceae</taxon>
        <taxon>Nicotianoideae</taxon>
        <taxon>Nicotianeae</taxon>
        <taxon>Nicotiana</taxon>
    </lineage>
</organism>
<protein>
    <submittedName>
        <fullName evidence="2">F-boxkelch-repeat protein</fullName>
    </submittedName>
</protein>
<reference evidence="2" key="1">
    <citation type="submission" date="2016-11" db="EMBL/GenBank/DDBJ databases">
        <title>The genome of Nicotiana attenuata.</title>
        <authorList>
            <person name="Xu S."/>
            <person name="Brockmoeller T."/>
            <person name="Gaquerel E."/>
            <person name="Navarro A."/>
            <person name="Kuhl H."/>
            <person name="Gase K."/>
            <person name="Ling Z."/>
            <person name="Zhou W."/>
            <person name="Kreitzer C."/>
            <person name="Stanke M."/>
            <person name="Tang H."/>
            <person name="Lyons E."/>
            <person name="Pandey P."/>
            <person name="Pandey S.P."/>
            <person name="Timmermann B."/>
            <person name="Baldwin I.T."/>
        </authorList>
    </citation>
    <scope>NUCLEOTIDE SEQUENCE [LARGE SCALE GENOMIC DNA]</scope>
    <source>
        <strain evidence="2">UT</strain>
    </source>
</reference>
<evidence type="ECO:0000313" key="2">
    <source>
        <dbReference type="EMBL" id="OIT08326.1"/>
    </source>
</evidence>
<gene>
    <name evidence="2" type="ORF">A4A49_14933</name>
</gene>
<sequence>MLGLSSPEQNLKNCSVTSLLYDPVSTEAIDLNYPYKNTHKFPGNPFIVGSVNGLICFSVEGTEFFLWNPSIRKFKKLPDSIDGCSFMYGFGYDELHDDYKIVGIDRCLGHVGFRHAKAKIFSLNSDSWTSVDNFQEGIVFIRSKGMFVNGKLYWTNNSTNRRLRYYDSWGIVSIDLADEKWEKVEKPCYGEGDFRFRLSLGVLGSDLSLFCNYWSGRVDLWVMKDDGVKESWTRIVNINRPDNYIAHLLFPFFCKSNEGEILFDCGSFFMIYNPKDGLNKYREVTNCDAFCDANIYVESLIWPYYKDGAKDAATTKAHMKKIM</sequence>
<dbReference type="AlphaFoldDB" id="A0A1J6IU02"/>
<keyword evidence="3" id="KW-1185">Reference proteome</keyword>
<dbReference type="OMA" id="REVTNCD"/>
<dbReference type="PANTHER" id="PTHR31672:SF13">
    <property type="entry name" value="F-BOX PROTEIN CPR30-LIKE"/>
    <property type="match status" value="1"/>
</dbReference>
<dbReference type="SMR" id="A0A1J6IU02"/>
<dbReference type="InterPro" id="IPR050796">
    <property type="entry name" value="SCF_F-box_component"/>
</dbReference>
<accession>A0A1J6IU02</accession>
<dbReference type="Gramene" id="OIT08326">
    <property type="protein sequence ID" value="OIT08326"/>
    <property type="gene ID" value="A4A49_14933"/>
</dbReference>
<dbReference type="STRING" id="49451.A0A1J6IU02"/>
<evidence type="ECO:0000313" key="3">
    <source>
        <dbReference type="Proteomes" id="UP000187609"/>
    </source>
</evidence>
<comment type="caution">
    <text evidence="2">The sequence shown here is derived from an EMBL/GenBank/DDBJ whole genome shotgun (WGS) entry which is preliminary data.</text>
</comment>
<dbReference type="Proteomes" id="UP000187609">
    <property type="component" value="Unassembled WGS sequence"/>
</dbReference>
<dbReference type="InterPro" id="IPR006527">
    <property type="entry name" value="F-box-assoc_dom_typ1"/>
</dbReference>
<dbReference type="EMBL" id="MJEQ01037183">
    <property type="protein sequence ID" value="OIT08326.1"/>
    <property type="molecule type" value="Genomic_DNA"/>
</dbReference>
<dbReference type="PANTHER" id="PTHR31672">
    <property type="entry name" value="BNACNNG10540D PROTEIN"/>
    <property type="match status" value="1"/>
</dbReference>
<dbReference type="InterPro" id="IPR017451">
    <property type="entry name" value="F-box-assoc_interact_dom"/>
</dbReference>
<dbReference type="NCBIfam" id="TIGR01640">
    <property type="entry name" value="F_box_assoc_1"/>
    <property type="match status" value="1"/>
</dbReference>
<proteinExistence type="predicted"/>
<name>A0A1J6IU02_NICAT</name>